<proteinExistence type="predicted"/>
<dbReference type="EMBL" id="BSSQ01000008">
    <property type="protein sequence ID" value="GLX67564.1"/>
    <property type="molecule type" value="Genomic_DNA"/>
</dbReference>
<dbReference type="PANTHER" id="PTHR37812:SF1">
    <property type="entry name" value="MU-LIKE PROPHAGE FLUMU PROTEIN C"/>
    <property type="match status" value="1"/>
</dbReference>
<comment type="caution">
    <text evidence="2">The sequence shown here is derived from an EMBL/GenBank/DDBJ whole genome shotgun (WGS) entry which is preliminary data.</text>
</comment>
<reference evidence="2 3" key="1">
    <citation type="submission" date="2023-03" db="EMBL/GenBank/DDBJ databases">
        <title>Draft genome sequence of the bacteria which degrade cell wall of Tricholomamatutake.</title>
        <authorList>
            <person name="Konishi Y."/>
            <person name="Fukuta Y."/>
            <person name="Shirasaka N."/>
        </authorList>
    </citation>
    <scope>NUCLEOTIDE SEQUENCE [LARGE SCALE GENOMIC DNA]</scope>
    <source>
        <strain evidence="3">mu1</strain>
    </source>
</reference>
<feature type="domain" description="Mor transcription activator" evidence="1">
    <location>
        <begin position="15"/>
        <end position="91"/>
    </location>
</feature>
<keyword evidence="3" id="KW-1185">Reference proteome</keyword>
<dbReference type="InterPro" id="IPR052411">
    <property type="entry name" value="c-mor_Regulatory_Protein"/>
</dbReference>
<dbReference type="Pfam" id="PF08765">
    <property type="entry name" value="Mor"/>
    <property type="match status" value="1"/>
</dbReference>
<evidence type="ECO:0000313" key="3">
    <source>
        <dbReference type="Proteomes" id="UP001157114"/>
    </source>
</evidence>
<dbReference type="InterPro" id="IPR049739">
    <property type="entry name" value="YraL-like"/>
</dbReference>
<evidence type="ECO:0000313" key="2">
    <source>
        <dbReference type="EMBL" id="GLX67564.1"/>
    </source>
</evidence>
<dbReference type="Proteomes" id="UP001157114">
    <property type="component" value="Unassembled WGS sequence"/>
</dbReference>
<protein>
    <recommendedName>
        <fullName evidence="1">Mor transcription activator domain-containing protein</fullName>
    </recommendedName>
</protein>
<dbReference type="SUPFAM" id="SSF46689">
    <property type="entry name" value="Homeodomain-like"/>
    <property type="match status" value="1"/>
</dbReference>
<accession>A0ABQ6G9C3</accession>
<dbReference type="InterPro" id="IPR014875">
    <property type="entry name" value="Mor_transcription_activator"/>
</dbReference>
<dbReference type="PANTHER" id="PTHR37812">
    <property type="entry name" value="MU-LIKE PROPHAGE FLUMU PROTEIN C"/>
    <property type="match status" value="1"/>
</dbReference>
<name>A0ABQ6G9C3_9BACL</name>
<dbReference type="InterPro" id="IPR009057">
    <property type="entry name" value="Homeodomain-like_sf"/>
</dbReference>
<evidence type="ECO:0000259" key="1">
    <source>
        <dbReference type="Pfam" id="PF08765"/>
    </source>
</evidence>
<gene>
    <name evidence="2" type="ORF">MU1_19090</name>
</gene>
<organism evidence="2 3">
    <name type="scientific">Paenibacillus glycanilyticus</name>
    <dbReference type="NCBI Taxonomy" id="126569"/>
    <lineage>
        <taxon>Bacteria</taxon>
        <taxon>Bacillati</taxon>
        <taxon>Bacillota</taxon>
        <taxon>Bacilli</taxon>
        <taxon>Bacillales</taxon>
        <taxon>Paenibacillaceae</taxon>
        <taxon>Paenibacillus</taxon>
    </lineage>
</organism>
<dbReference type="RefSeq" id="WP_284238320.1">
    <property type="nucleotide sequence ID" value="NZ_BSSQ01000008.1"/>
</dbReference>
<dbReference type="Gene3D" id="1.10.10.60">
    <property type="entry name" value="Homeodomain-like"/>
    <property type="match status" value="1"/>
</dbReference>
<sequence length="98" mass="11194">MGRYKNGKDVLPPTLLKQIQQYIDGELLYIPKQSEERAGWGQLSGTKARINDRNDQIYAEYCKGQSIADLERVYYLSGDSLRKIICKQQQHARVTSGS</sequence>
<dbReference type="NCBIfam" id="NF040785">
    <property type="entry name" value="CD3324_fam"/>
    <property type="match status" value="1"/>
</dbReference>